<evidence type="ECO:0000313" key="3">
    <source>
        <dbReference type="Proteomes" id="UP000580856"/>
    </source>
</evidence>
<accession>A0A846QHE3</accession>
<dbReference type="Pfam" id="PF13550">
    <property type="entry name" value="Phage-tail_3"/>
    <property type="match status" value="1"/>
</dbReference>
<dbReference type="Gene3D" id="2.60.120.260">
    <property type="entry name" value="Galactose-binding domain-like"/>
    <property type="match status" value="1"/>
</dbReference>
<evidence type="ECO:0000259" key="1">
    <source>
        <dbReference type="Pfam" id="PF13550"/>
    </source>
</evidence>
<dbReference type="InterPro" id="IPR032876">
    <property type="entry name" value="J_dom"/>
</dbReference>
<dbReference type="EMBL" id="JAATJA010000001">
    <property type="protein sequence ID" value="NJB66427.1"/>
    <property type="molecule type" value="Genomic_DNA"/>
</dbReference>
<gene>
    <name evidence="2" type="ORF">GGQ74_000067</name>
</gene>
<organism evidence="2 3">
    <name type="scientific">Desulfobaculum xiamenense</name>
    <dbReference type="NCBI Taxonomy" id="995050"/>
    <lineage>
        <taxon>Bacteria</taxon>
        <taxon>Pseudomonadati</taxon>
        <taxon>Thermodesulfobacteriota</taxon>
        <taxon>Desulfovibrionia</taxon>
        <taxon>Desulfovibrionales</taxon>
        <taxon>Desulfovibrionaceae</taxon>
        <taxon>Desulfobaculum</taxon>
    </lineage>
</organism>
<feature type="domain" description="Tip attachment protein J" evidence="1">
    <location>
        <begin position="268"/>
        <end position="401"/>
    </location>
</feature>
<protein>
    <recommendedName>
        <fullName evidence="1">Tip attachment protein J domain-containing protein</fullName>
    </recommendedName>
</protein>
<keyword evidence="3" id="KW-1185">Reference proteome</keyword>
<dbReference type="AlphaFoldDB" id="A0A846QHE3"/>
<sequence>MGGGGKGGGGSTTYTAGYWYGLGMHMVLCHGVIDAVTRIIVGERVAWQGRSGAGRVHIDAPDLLGGEEREGGVVGDVDVATGTADQPPNDYLQAWCGTVPADCVGKPPAEVPEAVRALARAWGASDSQPLPATLGPVPAFRGVAALILRAPWLSAMSSYIKPWWVEVERIPRGWYAARAAIGQHGDANPAHIIRECLTDRVWGRGFWPEQIDDASFTAAADALTAEGFGLSCLWDGNGSVAGFVDEVLRHIDATLREDASGRQQLVLVRDDYDPDTLPEYGPETIESVTDFSRPAWGGVPTRATLSYTERELGKTATVTAHDIAAEAMQGRGEPMDLSFPFITDPELAARVASRELRQAVSMLAQATVTGGEALATLRQGDVFALRWPLLGVERMVVRVVESTHGRLRSGEVRLRVVQDVFAATSAVYGAQVSGWADPVSPPQAAPERLLVELPYYEIVRRVASEQWLAVLAKAEELDPEAGYLLALARRPTGDATGYAIEARAAGMEFEAAGHGTFAETDSLTEAVGVVDAVLPLAGALDADALDLPCLAYLDGEIVELLELTAEGARVHRGVIDTVPQPHEPGARLWVPVADGGDGVVSREWTAGEEIEARCLPLTGHGRLDAASAPVDALAMNARAARPLPPGRLRICDQAHPATITGELTVSWAHRDRMQQTATPVPQDAGDIGPEPGTRYVLEIHGDGGALRRRVEGEAWALPVVNGNAEAGNLSGWSVDAGAVEVRSANPAPAEGDACFALAAGAAMHQDVELAGAGVRLAAVDAGLAEVGVAWRQAADDGASAGTVAVAALAADGSELAQLAAAAVSVPAGTWQPRTLTLALPAGTRRVRVCVRCDSGAGASAFDGVQAQAAASAMLGNRYTYAEAVERADSGGTLNAELHVTLWSERDGYDSWQRQQWTGRREGGTT</sequence>
<comment type="caution">
    <text evidence="2">The sequence shown here is derived from an EMBL/GenBank/DDBJ whole genome shotgun (WGS) entry which is preliminary data.</text>
</comment>
<dbReference type="RefSeq" id="WP_167939565.1">
    <property type="nucleotide sequence ID" value="NZ_JAATJA010000001.1"/>
</dbReference>
<name>A0A846QHE3_9BACT</name>
<evidence type="ECO:0000313" key="2">
    <source>
        <dbReference type="EMBL" id="NJB66427.1"/>
    </source>
</evidence>
<reference evidence="2 3" key="1">
    <citation type="submission" date="2020-03" db="EMBL/GenBank/DDBJ databases">
        <title>Genomic Encyclopedia of Type Strains, Phase IV (KMG-IV): sequencing the most valuable type-strain genomes for metagenomic binning, comparative biology and taxonomic classification.</title>
        <authorList>
            <person name="Goeker M."/>
        </authorList>
    </citation>
    <scope>NUCLEOTIDE SEQUENCE [LARGE SCALE GENOMIC DNA]</scope>
    <source>
        <strain evidence="2 3">DSM 24233</strain>
    </source>
</reference>
<proteinExistence type="predicted"/>
<dbReference type="Proteomes" id="UP000580856">
    <property type="component" value="Unassembled WGS sequence"/>
</dbReference>